<name>A0ABR6X717_9BURK</name>
<keyword evidence="1" id="KW-0472">Membrane</keyword>
<sequence>MINQGSSDLKNTAWIDSKQSAKCRSRFGFLIMSMTLLFTNILMLESVANEILAQKSMKNRSDQVKDAKTELEQTREFLPPFSFTKDDFLQNVGKVLLSEDGRTKRETVERAFNVKFPETPSIDFQTSYPNMRVDYLRPRLDWYFAMSVKNGNNYSSFDLGLDSTMCIHYQEFREVAKIAGWTLVGEAQFLNHRPIFRETYNKDVKGATLFVSLSRGDVNCVTSIHMFNRS</sequence>
<gene>
    <name evidence="2" type="ORF">H8K52_12215</name>
</gene>
<dbReference type="EMBL" id="JACOFW010000013">
    <property type="protein sequence ID" value="MBC3808109.1"/>
    <property type="molecule type" value="Genomic_DNA"/>
</dbReference>
<evidence type="ECO:0000313" key="3">
    <source>
        <dbReference type="Proteomes" id="UP000648257"/>
    </source>
</evidence>
<keyword evidence="1" id="KW-0812">Transmembrane</keyword>
<dbReference type="Proteomes" id="UP000648257">
    <property type="component" value="Unassembled WGS sequence"/>
</dbReference>
<evidence type="ECO:0000256" key="1">
    <source>
        <dbReference type="SAM" id="Phobius"/>
    </source>
</evidence>
<comment type="caution">
    <text evidence="2">The sequence shown here is derived from an EMBL/GenBank/DDBJ whole genome shotgun (WGS) entry which is preliminary data.</text>
</comment>
<evidence type="ECO:0000313" key="2">
    <source>
        <dbReference type="EMBL" id="MBC3808109.1"/>
    </source>
</evidence>
<organism evidence="2 3">
    <name type="scientific">Undibacterium seohonense</name>
    <dbReference type="NCBI Taxonomy" id="1344950"/>
    <lineage>
        <taxon>Bacteria</taxon>
        <taxon>Pseudomonadati</taxon>
        <taxon>Pseudomonadota</taxon>
        <taxon>Betaproteobacteria</taxon>
        <taxon>Burkholderiales</taxon>
        <taxon>Oxalobacteraceae</taxon>
        <taxon>Undibacterium</taxon>
    </lineage>
</organism>
<reference evidence="2 3" key="1">
    <citation type="submission" date="2020-08" db="EMBL/GenBank/DDBJ databases">
        <title>Novel species isolated from subtropical streams in China.</title>
        <authorList>
            <person name="Lu H."/>
        </authorList>
    </citation>
    <scope>NUCLEOTIDE SEQUENCE [LARGE SCALE GENOMIC DNA]</scope>
    <source>
        <strain evidence="2 3">KACC 16656</strain>
    </source>
</reference>
<accession>A0ABR6X717</accession>
<keyword evidence="1" id="KW-1133">Transmembrane helix</keyword>
<proteinExistence type="predicted"/>
<keyword evidence="3" id="KW-1185">Reference proteome</keyword>
<dbReference type="RefSeq" id="WP_186923187.1">
    <property type="nucleotide sequence ID" value="NZ_JACOFW010000013.1"/>
</dbReference>
<protein>
    <submittedName>
        <fullName evidence="2">Uncharacterized protein</fullName>
    </submittedName>
</protein>
<feature type="transmembrane region" description="Helical" evidence="1">
    <location>
        <begin position="27"/>
        <end position="48"/>
    </location>
</feature>